<comment type="cofactor">
    <cofactor evidence="1">
        <name>[4Fe-4S] cluster</name>
        <dbReference type="ChEBI" id="CHEBI:49883"/>
    </cofactor>
</comment>
<dbReference type="Gene3D" id="3.20.20.70">
    <property type="entry name" value="Aldolase class I"/>
    <property type="match status" value="1"/>
</dbReference>
<dbReference type="STRING" id="1678841.TBC1_111942"/>
<dbReference type="PANTHER" id="PTHR43273">
    <property type="entry name" value="ANAEROBIC SULFATASE-MATURATING ENZYME HOMOLOG ASLB-RELATED"/>
    <property type="match status" value="1"/>
</dbReference>
<dbReference type="RefSeq" id="WP_062041474.1">
    <property type="nucleotide sequence ID" value="NZ_DF968182.1"/>
</dbReference>
<keyword evidence="2" id="KW-0949">S-adenosyl-L-methionine</keyword>
<dbReference type="SFLD" id="SFLDG01386">
    <property type="entry name" value="main_SPASM_domain-containing"/>
    <property type="match status" value="1"/>
</dbReference>
<keyword evidence="3" id="KW-0479">Metal-binding</keyword>
<reference evidence="7" key="1">
    <citation type="journal article" date="2015" name="Genome Announc.">
        <title>Draft Genome Sequence of Bacteroidales Strain TBC1, a Novel Isolate from a Methanogenic Wastewater Treatment System.</title>
        <authorList>
            <person name="Tourlousse D.M."/>
            <person name="Matsuura N."/>
            <person name="Sun L."/>
            <person name="Toyonaga M."/>
            <person name="Kuroda K."/>
            <person name="Ohashi A."/>
            <person name="Cruz R."/>
            <person name="Yamaguchi T."/>
            <person name="Sekiguchi Y."/>
        </authorList>
    </citation>
    <scope>NUCLEOTIDE SEQUENCE [LARGE SCALE GENOMIC DNA]</scope>
    <source>
        <strain evidence="7">TBC1</strain>
    </source>
</reference>
<dbReference type="InterPro" id="IPR023885">
    <property type="entry name" value="4Fe4S-binding_SPASM_dom"/>
</dbReference>
<evidence type="ECO:0000256" key="1">
    <source>
        <dbReference type="ARBA" id="ARBA00001966"/>
    </source>
</evidence>
<dbReference type="AlphaFoldDB" id="A0A0S7C3Z5"/>
<feature type="domain" description="Radical SAM core" evidence="6">
    <location>
        <begin position="84"/>
        <end position="311"/>
    </location>
</feature>
<sequence length="454" mass="51246">MTETPLLNRSHIFSIPAGAYFGRPDDAVCIVYAPLADSALIATPDNIRKMEQFLKGDPEVTDETIVQTVEALLDHEPLEKLVPRRESPDTFFRLPVLPNSVCNFACSYCYSAKGRNGRVLEKEQLKTALEKFIDPERIIRKELVISFLGGGEPMLSWDLVKYGIEYASELAEKGGFTIDFSLVTNGSLINDEQLELLKKHDVMVSVSFEILEEIQNLQRKNYGLVAGNLQRLLEAGINTRIRSTITTANVKLMTRMVEEVALRYRPVNNLMMEAVTDDGSFTDTDQLRAFYDDYTDNFFAALEAGEKHGIHVECSASRNINLLIERFCPGEFSLTPSGEISICTRISAPQDPGYADSIFGRIENGEMKIDREKYAWLLNDDVFRKEKCSNCFARFHCGGGCQAQQYIYSAEVQEVICDYTRNFVRRVLLDRLEKQYAEYYGTTLKASVAANPAI</sequence>
<evidence type="ECO:0000256" key="4">
    <source>
        <dbReference type="ARBA" id="ARBA00023004"/>
    </source>
</evidence>
<evidence type="ECO:0000313" key="7">
    <source>
        <dbReference type="EMBL" id="GAP43784.1"/>
    </source>
</evidence>
<dbReference type="InterPro" id="IPR058240">
    <property type="entry name" value="rSAM_sf"/>
</dbReference>
<proteinExistence type="predicted"/>
<keyword evidence="4" id="KW-0408">Iron</keyword>
<dbReference type="SFLD" id="SFLDG01384">
    <property type="entry name" value="thioether_bond_formation_requi"/>
    <property type="match status" value="1"/>
</dbReference>
<dbReference type="SUPFAM" id="SSF102114">
    <property type="entry name" value="Radical SAM enzymes"/>
    <property type="match status" value="1"/>
</dbReference>
<keyword evidence="5" id="KW-0411">Iron-sulfur</keyword>
<protein>
    <submittedName>
        <fullName evidence="7">Radical SAM additional 4Fe4S-binding SPASM domain</fullName>
    </submittedName>
</protein>
<dbReference type="NCBIfam" id="TIGR04085">
    <property type="entry name" value="rSAM_more_4Fe4S"/>
    <property type="match status" value="1"/>
</dbReference>
<dbReference type="PROSITE" id="PS51918">
    <property type="entry name" value="RADICAL_SAM"/>
    <property type="match status" value="1"/>
</dbReference>
<dbReference type="GO" id="GO:0016491">
    <property type="term" value="F:oxidoreductase activity"/>
    <property type="evidence" value="ECO:0007669"/>
    <property type="project" value="InterPro"/>
</dbReference>
<evidence type="ECO:0000256" key="5">
    <source>
        <dbReference type="ARBA" id="ARBA00023014"/>
    </source>
</evidence>
<dbReference type="Proteomes" id="UP000053091">
    <property type="component" value="Unassembled WGS sequence"/>
</dbReference>
<evidence type="ECO:0000313" key="8">
    <source>
        <dbReference type="Proteomes" id="UP000053091"/>
    </source>
</evidence>
<dbReference type="OrthoDB" id="9808591at2"/>
<evidence type="ECO:0000259" key="6">
    <source>
        <dbReference type="PROSITE" id="PS51918"/>
    </source>
</evidence>
<evidence type="ECO:0000256" key="2">
    <source>
        <dbReference type="ARBA" id="ARBA00022691"/>
    </source>
</evidence>
<dbReference type="Pfam" id="PF04055">
    <property type="entry name" value="Radical_SAM"/>
    <property type="match status" value="1"/>
</dbReference>
<dbReference type="SMART" id="SM00729">
    <property type="entry name" value="Elp3"/>
    <property type="match status" value="1"/>
</dbReference>
<accession>A0A0S7C3Z5</accession>
<keyword evidence="8" id="KW-1185">Reference proteome</keyword>
<dbReference type="SFLD" id="SFLDS00029">
    <property type="entry name" value="Radical_SAM"/>
    <property type="match status" value="1"/>
</dbReference>
<evidence type="ECO:0000256" key="3">
    <source>
        <dbReference type="ARBA" id="ARBA00022723"/>
    </source>
</evidence>
<gene>
    <name evidence="7" type="ORF">TBC1_111942</name>
</gene>
<dbReference type="InterPro" id="IPR006638">
    <property type="entry name" value="Elp3/MiaA/NifB-like_rSAM"/>
</dbReference>
<dbReference type="InterPro" id="IPR013785">
    <property type="entry name" value="Aldolase_TIM"/>
</dbReference>
<dbReference type="InterPro" id="IPR007197">
    <property type="entry name" value="rSAM"/>
</dbReference>
<dbReference type="InterPro" id="IPR023867">
    <property type="entry name" value="Sulphatase_maturase_rSAM"/>
</dbReference>
<name>A0A0S7C3Z5_9BACT</name>
<dbReference type="GO" id="GO:0046872">
    <property type="term" value="F:metal ion binding"/>
    <property type="evidence" value="ECO:0007669"/>
    <property type="project" value="UniProtKB-KW"/>
</dbReference>
<dbReference type="PANTHER" id="PTHR43273:SF8">
    <property type="entry name" value="RADICAL SAM DOMAIN PROTEIN"/>
    <property type="match status" value="1"/>
</dbReference>
<dbReference type="CDD" id="cd01335">
    <property type="entry name" value="Radical_SAM"/>
    <property type="match status" value="1"/>
</dbReference>
<dbReference type="SFLD" id="SFLDG01067">
    <property type="entry name" value="SPASM/twitch_domain_containing"/>
    <property type="match status" value="1"/>
</dbReference>
<dbReference type="EMBL" id="DF968182">
    <property type="protein sequence ID" value="GAP43784.1"/>
    <property type="molecule type" value="Genomic_DNA"/>
</dbReference>
<dbReference type="GO" id="GO:0051536">
    <property type="term" value="F:iron-sulfur cluster binding"/>
    <property type="evidence" value="ECO:0007669"/>
    <property type="project" value="UniProtKB-KW"/>
</dbReference>
<organism evidence="7">
    <name type="scientific">Lentimicrobium saccharophilum</name>
    <dbReference type="NCBI Taxonomy" id="1678841"/>
    <lineage>
        <taxon>Bacteria</taxon>
        <taxon>Pseudomonadati</taxon>
        <taxon>Bacteroidota</taxon>
        <taxon>Bacteroidia</taxon>
        <taxon>Bacteroidales</taxon>
        <taxon>Lentimicrobiaceae</taxon>
        <taxon>Lentimicrobium</taxon>
    </lineage>
</organism>